<gene>
    <name evidence="2" type="ORF">A2V72_01085</name>
</gene>
<reference evidence="2 3" key="1">
    <citation type="journal article" date="2016" name="Nat. Commun.">
        <title>Thousands of microbial genomes shed light on interconnected biogeochemical processes in an aquifer system.</title>
        <authorList>
            <person name="Anantharaman K."/>
            <person name="Brown C.T."/>
            <person name="Hug L.A."/>
            <person name="Sharon I."/>
            <person name="Castelle C.J."/>
            <person name="Probst A.J."/>
            <person name="Thomas B.C."/>
            <person name="Singh A."/>
            <person name="Wilkins M.J."/>
            <person name="Karaoz U."/>
            <person name="Brodie E.L."/>
            <person name="Williams K.H."/>
            <person name="Hubbard S.S."/>
            <person name="Banfield J.F."/>
        </authorList>
    </citation>
    <scope>NUCLEOTIDE SEQUENCE [LARGE SCALE GENOMIC DNA]</scope>
</reference>
<protein>
    <recommendedName>
        <fullName evidence="1">Helix-turn-helix domain-containing protein</fullName>
    </recommendedName>
</protein>
<dbReference type="InterPro" id="IPR010093">
    <property type="entry name" value="SinI_DNA-bd"/>
</dbReference>
<dbReference type="AlphaFoldDB" id="A0A1G2DZA2"/>
<evidence type="ECO:0000313" key="3">
    <source>
        <dbReference type="Proteomes" id="UP000178893"/>
    </source>
</evidence>
<evidence type="ECO:0000259" key="1">
    <source>
        <dbReference type="Pfam" id="PF12728"/>
    </source>
</evidence>
<proteinExistence type="predicted"/>
<dbReference type="Pfam" id="PF12728">
    <property type="entry name" value="HTH_17"/>
    <property type="match status" value="1"/>
</dbReference>
<sequence length="82" mass="9588">MNQEIKPNQVYTTEEAQEYLKISKSTIKRLLKKGILKANKVGGRYKILGSEMIRLVSPGAEKKARNLYFRLKYKTKDVIKNW</sequence>
<dbReference type="EMBL" id="MHLW01000004">
    <property type="protein sequence ID" value="OGZ18350.1"/>
    <property type="molecule type" value="Genomic_DNA"/>
</dbReference>
<name>A0A1G2DZA2_9BACT</name>
<organism evidence="2 3">
    <name type="scientific">Candidatus Nealsonbacteria bacterium RBG_13_37_56</name>
    <dbReference type="NCBI Taxonomy" id="1801661"/>
    <lineage>
        <taxon>Bacteria</taxon>
        <taxon>Candidatus Nealsoniibacteriota</taxon>
    </lineage>
</organism>
<comment type="caution">
    <text evidence="2">The sequence shown here is derived from an EMBL/GenBank/DDBJ whole genome shotgun (WGS) entry which is preliminary data.</text>
</comment>
<evidence type="ECO:0000313" key="2">
    <source>
        <dbReference type="EMBL" id="OGZ18350.1"/>
    </source>
</evidence>
<dbReference type="GO" id="GO:0003677">
    <property type="term" value="F:DNA binding"/>
    <property type="evidence" value="ECO:0007669"/>
    <property type="project" value="InterPro"/>
</dbReference>
<feature type="domain" description="Helix-turn-helix" evidence="1">
    <location>
        <begin position="10"/>
        <end position="54"/>
    </location>
</feature>
<dbReference type="InterPro" id="IPR041657">
    <property type="entry name" value="HTH_17"/>
</dbReference>
<dbReference type="Proteomes" id="UP000178893">
    <property type="component" value="Unassembled WGS sequence"/>
</dbReference>
<accession>A0A1G2DZA2</accession>
<dbReference type="NCBIfam" id="TIGR01764">
    <property type="entry name" value="excise"/>
    <property type="match status" value="1"/>
</dbReference>